<dbReference type="InterPro" id="IPR001736">
    <property type="entry name" value="PLipase_D/transphosphatidylase"/>
</dbReference>
<dbReference type="Pfam" id="PF13091">
    <property type="entry name" value="PLDc_2"/>
    <property type="match status" value="1"/>
</dbReference>
<gene>
    <name evidence="2" type="ORF">KEF85_00835</name>
</gene>
<dbReference type="PROSITE" id="PS51257">
    <property type="entry name" value="PROKAR_LIPOPROTEIN"/>
    <property type="match status" value="1"/>
</dbReference>
<dbReference type="InterPro" id="IPR025202">
    <property type="entry name" value="PLD-like_dom"/>
</dbReference>
<accession>A0A975MNF8</accession>
<organism evidence="2 3">
    <name type="scientific">Methylomonas paludis</name>
    <dbReference type="NCBI Taxonomy" id="1173101"/>
    <lineage>
        <taxon>Bacteria</taxon>
        <taxon>Pseudomonadati</taxon>
        <taxon>Pseudomonadota</taxon>
        <taxon>Gammaproteobacteria</taxon>
        <taxon>Methylococcales</taxon>
        <taxon>Methylococcaceae</taxon>
        <taxon>Methylomonas</taxon>
    </lineage>
</organism>
<dbReference type="PANTHER" id="PTHR21248">
    <property type="entry name" value="CARDIOLIPIN SYNTHASE"/>
    <property type="match status" value="1"/>
</dbReference>
<evidence type="ECO:0000313" key="3">
    <source>
        <dbReference type="Proteomes" id="UP000676649"/>
    </source>
</evidence>
<proteinExistence type="predicted"/>
<dbReference type="SMART" id="SM00155">
    <property type="entry name" value="PLDc"/>
    <property type="match status" value="1"/>
</dbReference>
<dbReference type="PANTHER" id="PTHR21248:SF12">
    <property type="entry name" value="CARDIOLIPIN SYNTHASE C"/>
    <property type="match status" value="1"/>
</dbReference>
<evidence type="ECO:0000259" key="1">
    <source>
        <dbReference type="PROSITE" id="PS50035"/>
    </source>
</evidence>
<dbReference type="GO" id="GO:0032049">
    <property type="term" value="P:cardiolipin biosynthetic process"/>
    <property type="evidence" value="ECO:0007669"/>
    <property type="project" value="UniProtKB-ARBA"/>
</dbReference>
<dbReference type="RefSeq" id="WP_215582651.1">
    <property type="nucleotide sequence ID" value="NZ_CP073754.1"/>
</dbReference>
<dbReference type="KEGG" id="mpad:KEF85_00835"/>
<dbReference type="EMBL" id="CP073754">
    <property type="protein sequence ID" value="QWF71078.1"/>
    <property type="molecule type" value="Genomic_DNA"/>
</dbReference>
<protein>
    <recommendedName>
        <fullName evidence="1">PLD phosphodiesterase domain-containing protein</fullName>
    </recommendedName>
</protein>
<dbReference type="CDD" id="cd09113">
    <property type="entry name" value="PLDc_ymdC_like_2"/>
    <property type="match status" value="1"/>
</dbReference>
<feature type="domain" description="PLD phosphodiesterase" evidence="1">
    <location>
        <begin position="238"/>
        <end position="265"/>
    </location>
</feature>
<dbReference type="Gene3D" id="3.30.870.10">
    <property type="entry name" value="Endonuclease Chain A"/>
    <property type="match status" value="1"/>
</dbReference>
<reference evidence="2" key="1">
    <citation type="submission" date="2021-04" db="EMBL/GenBank/DDBJ databases">
        <title>Draft genome sequence data of methanotrophic Methylovulum sp. strain S1L and Methylomonas sp. strain S2AM isolated from boreal lake water columns.</title>
        <authorList>
            <person name="Rissanen A.J."/>
            <person name="Mangayil R."/>
            <person name="Svenning M.M."/>
            <person name="Khanongnuch R."/>
        </authorList>
    </citation>
    <scope>NUCLEOTIDE SEQUENCE</scope>
    <source>
        <strain evidence="2">S2AM</strain>
    </source>
</reference>
<dbReference type="AlphaFoldDB" id="A0A975MNF8"/>
<dbReference type="Proteomes" id="UP000676649">
    <property type="component" value="Chromosome"/>
</dbReference>
<dbReference type="PROSITE" id="PS50035">
    <property type="entry name" value="PLD"/>
    <property type="match status" value="1"/>
</dbReference>
<name>A0A975MNF8_9GAMM</name>
<sequence length="347" mass="38307">MRVPGWVGVGIFTLLYGCAGLPPGADFVKPVASALPHPELTRLGQQFADTARAHQGKSGFRMILAGVDGFLLRMQMINAAERSLDLQLANIAALTSVASSQTLRDIINGRLTLIWAHGQLLSDSPDKNQVEKGVSVGRLMNQAVASTAQTVKSELLIITPYLIPGSEGMPLFADLRQHAVRIRLLTNSLNSSEMLLAQSAYMHYRQEMLEQGVELYEIKAFLANSRGSGQTPAISRYGNYSLHAKLFVFDRQKLFIGSMNFDQRSMHVNTEIGLIIDSPALAEQVAARFAAMVQPGNCYQLAFQANRLVWRTAEAGQAIEYEWEPARSAWQRFEVNLLSLMPVDDEL</sequence>
<dbReference type="SUPFAM" id="SSF56024">
    <property type="entry name" value="Phospholipase D/nuclease"/>
    <property type="match status" value="1"/>
</dbReference>
<evidence type="ECO:0000313" key="2">
    <source>
        <dbReference type="EMBL" id="QWF71078.1"/>
    </source>
</evidence>
<keyword evidence="3" id="KW-1185">Reference proteome</keyword>
<dbReference type="GO" id="GO:0030572">
    <property type="term" value="F:phosphatidyltransferase activity"/>
    <property type="evidence" value="ECO:0007669"/>
    <property type="project" value="UniProtKB-ARBA"/>
</dbReference>